<feature type="compositionally biased region" description="Low complexity" evidence="1">
    <location>
        <begin position="95"/>
        <end position="106"/>
    </location>
</feature>
<dbReference type="EMBL" id="KZ308340">
    <property type="protein sequence ID" value="KAG8227774.1"/>
    <property type="molecule type" value="Genomic_DNA"/>
</dbReference>
<feature type="region of interest" description="Disordered" evidence="1">
    <location>
        <begin position="95"/>
        <end position="127"/>
    </location>
</feature>
<dbReference type="Proteomes" id="UP000792457">
    <property type="component" value="Unassembled WGS sequence"/>
</dbReference>
<sequence>MQLEDEGDEEVSSSTTPSKTRGGVILLGPASPIPTIAMSGGPLLPPPPVLSAASSSDIAEVDLDFWDLDLNGQNAMNMAPNAMLSLAPASFVPRRCSSSSGSSVGSRRQRRIRRTSSSDTSNESISGSQAIPVAEHLFRLLVLIPASSGSRHTNRIGRTILDNITNTIVTENKQTFGSFSTFLMQKPITGKT</sequence>
<evidence type="ECO:0000256" key="1">
    <source>
        <dbReference type="SAM" id="MobiDB-lite"/>
    </source>
</evidence>
<protein>
    <submittedName>
        <fullName evidence="2">Uncharacterized protein</fullName>
    </submittedName>
</protein>
<proteinExistence type="predicted"/>
<organism evidence="2 3">
    <name type="scientific">Ladona fulva</name>
    <name type="common">Scarce chaser dragonfly</name>
    <name type="synonym">Libellula fulva</name>
    <dbReference type="NCBI Taxonomy" id="123851"/>
    <lineage>
        <taxon>Eukaryota</taxon>
        <taxon>Metazoa</taxon>
        <taxon>Ecdysozoa</taxon>
        <taxon>Arthropoda</taxon>
        <taxon>Hexapoda</taxon>
        <taxon>Insecta</taxon>
        <taxon>Pterygota</taxon>
        <taxon>Palaeoptera</taxon>
        <taxon>Odonata</taxon>
        <taxon>Epiprocta</taxon>
        <taxon>Anisoptera</taxon>
        <taxon>Libelluloidea</taxon>
        <taxon>Libellulidae</taxon>
        <taxon>Ladona</taxon>
    </lineage>
</organism>
<evidence type="ECO:0000313" key="2">
    <source>
        <dbReference type="EMBL" id="KAG8227774.1"/>
    </source>
</evidence>
<keyword evidence="3" id="KW-1185">Reference proteome</keyword>
<evidence type="ECO:0000313" key="3">
    <source>
        <dbReference type="Proteomes" id="UP000792457"/>
    </source>
</evidence>
<gene>
    <name evidence="2" type="ORF">J437_LFUL006408</name>
</gene>
<name>A0A8K0K596_LADFU</name>
<reference evidence="2" key="2">
    <citation type="submission" date="2017-10" db="EMBL/GenBank/DDBJ databases">
        <title>Ladona fulva Genome sequencing and assembly.</title>
        <authorList>
            <person name="Murali S."/>
            <person name="Richards S."/>
            <person name="Bandaranaike D."/>
            <person name="Bellair M."/>
            <person name="Blankenburg K."/>
            <person name="Chao H."/>
            <person name="Dinh H."/>
            <person name="Doddapaneni H."/>
            <person name="Dugan-Rocha S."/>
            <person name="Elkadiri S."/>
            <person name="Gnanaolivu R."/>
            <person name="Hernandez B."/>
            <person name="Skinner E."/>
            <person name="Javaid M."/>
            <person name="Lee S."/>
            <person name="Li M."/>
            <person name="Ming W."/>
            <person name="Munidasa M."/>
            <person name="Muniz J."/>
            <person name="Nguyen L."/>
            <person name="Hughes D."/>
            <person name="Osuji N."/>
            <person name="Pu L.-L."/>
            <person name="Puazo M."/>
            <person name="Qu C."/>
            <person name="Quiroz J."/>
            <person name="Raj R."/>
            <person name="Weissenberger G."/>
            <person name="Xin Y."/>
            <person name="Zou X."/>
            <person name="Han Y."/>
            <person name="Worley K."/>
            <person name="Muzny D."/>
            <person name="Gibbs R."/>
        </authorList>
    </citation>
    <scope>NUCLEOTIDE SEQUENCE</scope>
    <source>
        <strain evidence="2">Sampled in the wild</strain>
    </source>
</reference>
<comment type="caution">
    <text evidence="2">The sequence shown here is derived from an EMBL/GenBank/DDBJ whole genome shotgun (WGS) entry which is preliminary data.</text>
</comment>
<feature type="region of interest" description="Disordered" evidence="1">
    <location>
        <begin position="1"/>
        <end position="24"/>
    </location>
</feature>
<dbReference type="AlphaFoldDB" id="A0A8K0K596"/>
<feature type="compositionally biased region" description="Acidic residues" evidence="1">
    <location>
        <begin position="1"/>
        <end position="11"/>
    </location>
</feature>
<reference evidence="2" key="1">
    <citation type="submission" date="2013-04" db="EMBL/GenBank/DDBJ databases">
        <authorList>
            <person name="Qu J."/>
            <person name="Murali S.C."/>
            <person name="Bandaranaike D."/>
            <person name="Bellair M."/>
            <person name="Blankenburg K."/>
            <person name="Chao H."/>
            <person name="Dinh H."/>
            <person name="Doddapaneni H."/>
            <person name="Downs B."/>
            <person name="Dugan-Rocha S."/>
            <person name="Elkadiri S."/>
            <person name="Gnanaolivu R.D."/>
            <person name="Hernandez B."/>
            <person name="Javaid M."/>
            <person name="Jayaseelan J.C."/>
            <person name="Lee S."/>
            <person name="Li M."/>
            <person name="Ming W."/>
            <person name="Munidasa M."/>
            <person name="Muniz J."/>
            <person name="Nguyen L."/>
            <person name="Ongeri F."/>
            <person name="Osuji N."/>
            <person name="Pu L.-L."/>
            <person name="Puazo M."/>
            <person name="Qu C."/>
            <person name="Quiroz J."/>
            <person name="Raj R."/>
            <person name="Weissenberger G."/>
            <person name="Xin Y."/>
            <person name="Zou X."/>
            <person name="Han Y."/>
            <person name="Richards S."/>
            <person name="Worley K."/>
            <person name="Muzny D."/>
            <person name="Gibbs R."/>
        </authorList>
    </citation>
    <scope>NUCLEOTIDE SEQUENCE</scope>
    <source>
        <strain evidence="2">Sampled in the wild</strain>
    </source>
</reference>
<accession>A0A8K0K596</accession>
<feature type="compositionally biased region" description="Low complexity" evidence="1">
    <location>
        <begin position="115"/>
        <end position="127"/>
    </location>
</feature>